<dbReference type="InterPro" id="IPR013761">
    <property type="entry name" value="SAM/pointed_sf"/>
</dbReference>
<evidence type="ECO:0000256" key="1">
    <source>
        <dbReference type="SAM" id="MobiDB-lite"/>
    </source>
</evidence>
<dbReference type="InterPro" id="IPR041228">
    <property type="entry name" value="Dynein_C"/>
</dbReference>
<dbReference type="SMART" id="SM00454">
    <property type="entry name" value="SAM"/>
    <property type="match status" value="1"/>
</dbReference>
<dbReference type="CDD" id="cd09487">
    <property type="entry name" value="SAM_superfamily"/>
    <property type="match status" value="1"/>
</dbReference>
<keyword evidence="4" id="KW-1185">Reference proteome</keyword>
<dbReference type="Gene3D" id="1.10.472.10">
    <property type="entry name" value="Cyclin-like"/>
    <property type="match status" value="1"/>
</dbReference>
<dbReference type="SUPFAM" id="SSF47769">
    <property type="entry name" value="SAM/Pointed domain"/>
    <property type="match status" value="1"/>
</dbReference>
<dbReference type="GO" id="GO:0019901">
    <property type="term" value="F:protein kinase binding"/>
    <property type="evidence" value="ECO:0007669"/>
    <property type="project" value="InterPro"/>
</dbReference>
<dbReference type="OrthoDB" id="10250320at2759"/>
<evidence type="ECO:0000313" key="3">
    <source>
        <dbReference type="EMBL" id="KOO53762.1"/>
    </source>
</evidence>
<dbReference type="PANTHER" id="PTHR14248">
    <property type="entry name" value="CYCLIN Y, ISOFORM A"/>
    <property type="match status" value="1"/>
</dbReference>
<feature type="region of interest" description="Disordered" evidence="1">
    <location>
        <begin position="237"/>
        <end position="268"/>
    </location>
</feature>
<dbReference type="Pfam" id="PF00536">
    <property type="entry name" value="SAM_1"/>
    <property type="match status" value="1"/>
</dbReference>
<dbReference type="Gene3D" id="1.10.150.50">
    <property type="entry name" value="Transcription Factor, Ets-1"/>
    <property type="match status" value="1"/>
</dbReference>
<dbReference type="InterPro" id="IPR001660">
    <property type="entry name" value="SAM"/>
</dbReference>
<accession>A0A0M0LS78</accession>
<evidence type="ECO:0000259" key="2">
    <source>
        <dbReference type="PROSITE" id="PS50105"/>
    </source>
</evidence>
<gene>
    <name evidence="3" type="ORF">Ctob_009607</name>
</gene>
<dbReference type="EMBL" id="JWZX01000076">
    <property type="protein sequence ID" value="KOO53762.1"/>
    <property type="molecule type" value="Genomic_DNA"/>
</dbReference>
<dbReference type="Pfam" id="PF08613">
    <property type="entry name" value="Cyclin"/>
    <property type="match status" value="1"/>
</dbReference>
<feature type="compositionally biased region" description="Low complexity" evidence="1">
    <location>
        <begin position="240"/>
        <end position="261"/>
    </location>
</feature>
<name>A0A0M0LS78_9EUKA</name>
<proteinExistence type="predicted"/>
<feature type="domain" description="SAM" evidence="2">
    <location>
        <begin position="167"/>
        <end position="229"/>
    </location>
</feature>
<sequence length="566" mass="62882">MLMRLWTTVKALRELNRTAPETLARARALQAQQREQLEQNAQARTALADKLADTILKGMENLNVKQQAEMAQRLQAFEARLNAVQLDHAKIQSKALSNIADDFEATLLKVGGAGAMPGERGGAAAVKPAVPAADASGSGFAGYSTRCAPSTWSLAARMYGKISTFPKEVDDVAEWLQAIGLPQYKQAFADAVVEPAQLRELTDTKLRELVTVEGHRRRLMLAINALAPTLALPPPPALPAAPAAPSEPSTSCAPSEPPSAAGSFKTPSHIRPKYNSTSSLYIDSTITRPCTDEIIFCVSIVIHDRIEEGEKALQDDPAMAKRLPEVFNMQSKPLLAQLASADTSEDTIFLAIKSIYSIAEFSSECLVISLLYIERLRSLTGLHLLMSNWQPILLAAMIVAQKVWDDKSLLNVDFSVICSAYSLKDINRLEKQFLELVQYNVSISASLYASYYFELRTLCEKQERDWSLKPLTEEQQRNLHDRRLVPQEEMFDTMPVFHFIPGQNFEHNKKDFACPLYKAAERKGVLTTTCASSNYILDLDIPTSKTPFYWMRMGVARRCARWPIAT</sequence>
<protein>
    <submittedName>
        <fullName evidence="3">Cyclin domain-containing protein</fullName>
    </submittedName>
</protein>
<dbReference type="InterPro" id="IPR036915">
    <property type="entry name" value="Cyclin-like_sf"/>
</dbReference>
<organism evidence="3 4">
    <name type="scientific">Chrysochromulina tobinii</name>
    <dbReference type="NCBI Taxonomy" id="1460289"/>
    <lineage>
        <taxon>Eukaryota</taxon>
        <taxon>Haptista</taxon>
        <taxon>Haptophyta</taxon>
        <taxon>Prymnesiophyceae</taxon>
        <taxon>Prymnesiales</taxon>
        <taxon>Chrysochromulinaceae</taxon>
        <taxon>Chrysochromulina</taxon>
    </lineage>
</organism>
<dbReference type="SUPFAM" id="SSF47954">
    <property type="entry name" value="Cyclin-like"/>
    <property type="match status" value="1"/>
</dbReference>
<dbReference type="InterPro" id="IPR013922">
    <property type="entry name" value="Cyclin_PHO80-like"/>
</dbReference>
<dbReference type="PROSITE" id="PS50105">
    <property type="entry name" value="SAM_DOMAIN"/>
    <property type="match status" value="1"/>
</dbReference>
<dbReference type="AlphaFoldDB" id="A0A0M0LS78"/>
<evidence type="ECO:0000313" key="4">
    <source>
        <dbReference type="Proteomes" id="UP000037460"/>
    </source>
</evidence>
<reference evidence="4" key="1">
    <citation type="journal article" date="2015" name="PLoS Genet.">
        <title>Genome Sequence and Transcriptome Analyses of Chrysochromulina tobin: Metabolic Tools for Enhanced Algal Fitness in the Prominent Order Prymnesiales (Haptophyceae).</title>
        <authorList>
            <person name="Hovde B.T."/>
            <person name="Deodato C.R."/>
            <person name="Hunsperger H.M."/>
            <person name="Ryken S.A."/>
            <person name="Yost W."/>
            <person name="Jha R.K."/>
            <person name="Patterson J."/>
            <person name="Monnat R.J. Jr."/>
            <person name="Barlow S.B."/>
            <person name="Starkenburg S.R."/>
            <person name="Cattolico R.A."/>
        </authorList>
    </citation>
    <scope>NUCLEOTIDE SEQUENCE</scope>
    <source>
        <strain evidence="4">CCMP291</strain>
    </source>
</reference>
<dbReference type="Proteomes" id="UP000037460">
    <property type="component" value="Unassembled WGS sequence"/>
</dbReference>
<comment type="caution">
    <text evidence="3">The sequence shown here is derived from an EMBL/GenBank/DDBJ whole genome shotgun (WGS) entry which is preliminary data.</text>
</comment>
<dbReference type="CDD" id="cd20540">
    <property type="entry name" value="CYCLIN_CCNY_like"/>
    <property type="match status" value="1"/>
</dbReference>
<dbReference type="Pfam" id="PF18199">
    <property type="entry name" value="Dynein_C"/>
    <property type="match status" value="1"/>
</dbReference>